<organism evidence="1 2">
    <name type="scientific">Plasmodium ovale curtisi</name>
    <dbReference type="NCBI Taxonomy" id="864141"/>
    <lineage>
        <taxon>Eukaryota</taxon>
        <taxon>Sar</taxon>
        <taxon>Alveolata</taxon>
        <taxon>Apicomplexa</taxon>
        <taxon>Aconoidasida</taxon>
        <taxon>Haemosporida</taxon>
        <taxon>Plasmodiidae</taxon>
        <taxon>Plasmodium</taxon>
        <taxon>Plasmodium (Plasmodium)</taxon>
    </lineage>
</organism>
<sequence length="200" mass="23622">MGAPSYKFNNELDSIINICSFCSACDEEKHSFIPKYGLKILCFYFARNLETIYYEYVNKGTLKDKLCNDLIYWLHNNLKNIHRIKKSEYEEIVNEFKGIWENITKHYQEITKDKICRISFEKFLSFHVSTKAKNVSKYCENYELIKNELDRGENCGGYYKYLTKNSNIYKTISLGCVQDDGNNYCLGFNDCHTYNPQNLL</sequence>
<dbReference type="EMBL" id="FLQV01002427">
    <property type="protein sequence ID" value="SBT01326.1"/>
    <property type="molecule type" value="Genomic_DNA"/>
</dbReference>
<proteinExistence type="predicted"/>
<dbReference type="Pfam" id="PF05795">
    <property type="entry name" value="Plasmodium_Vir"/>
    <property type="match status" value="1"/>
</dbReference>
<dbReference type="InterPro" id="IPR008780">
    <property type="entry name" value="Plasmodium_Vir"/>
</dbReference>
<accession>A0A1A8X7U8</accession>
<reference evidence="2" key="1">
    <citation type="submission" date="2016-05" db="EMBL/GenBank/DDBJ databases">
        <authorList>
            <person name="Naeem Raeece"/>
        </authorList>
    </citation>
    <scope>NUCLEOTIDE SEQUENCE [LARGE SCALE GENOMIC DNA]</scope>
</reference>
<evidence type="ECO:0000313" key="2">
    <source>
        <dbReference type="Proteomes" id="UP000078546"/>
    </source>
</evidence>
<name>A0A1A8X7U8_PLAOA</name>
<dbReference type="Proteomes" id="UP000078546">
    <property type="component" value="Unassembled WGS sequence"/>
</dbReference>
<evidence type="ECO:0000313" key="1">
    <source>
        <dbReference type="EMBL" id="SBT01326.1"/>
    </source>
</evidence>
<gene>
    <name evidence="1" type="ORF">POVCU1_066110</name>
</gene>
<dbReference type="AlphaFoldDB" id="A0A1A8X7U8"/>
<protein>
    <submittedName>
        <fullName evidence="1">PIR Superfamily Protein</fullName>
    </submittedName>
</protein>